<protein>
    <submittedName>
        <fullName evidence="2">Uncharacterized protein</fullName>
    </submittedName>
</protein>
<keyword evidence="1" id="KW-0472">Membrane</keyword>
<evidence type="ECO:0000256" key="1">
    <source>
        <dbReference type="SAM" id="Phobius"/>
    </source>
</evidence>
<organism evidence="2">
    <name type="scientific">uncultured bacterium</name>
    <name type="common">gcode 4</name>
    <dbReference type="NCBI Taxonomy" id="1234023"/>
    <lineage>
        <taxon>Bacteria</taxon>
        <taxon>environmental samples</taxon>
    </lineage>
</organism>
<keyword evidence="1" id="KW-0812">Transmembrane</keyword>
<proteinExistence type="predicted"/>
<keyword evidence="1" id="KW-1133">Transmembrane helix</keyword>
<gene>
    <name evidence="2" type="ORF">ACD_78C00027G0002</name>
</gene>
<sequence length="173" mass="19200">MFKLIAFFQKRPKDRTILFGRIGFGLLIAIILGLNLENIILHLPEELKVYEAFIVYGLFIFALVPFLMGVTGICIAKRKYVRILQICFGLMLIIIGDWLIDTKAPTGQMIPANTQSGSLDYGAITETTVPSKPVNVGFWIALLGILPLLAGITGKCITNKCLKYGEVIKKIRV</sequence>
<evidence type="ECO:0000313" key="2">
    <source>
        <dbReference type="EMBL" id="EKD30505.1"/>
    </source>
</evidence>
<feature type="transmembrane region" description="Helical" evidence="1">
    <location>
        <begin position="21"/>
        <end position="41"/>
    </location>
</feature>
<name>K1XJG1_9BACT</name>
<feature type="transmembrane region" description="Helical" evidence="1">
    <location>
        <begin position="53"/>
        <end position="76"/>
    </location>
</feature>
<feature type="transmembrane region" description="Helical" evidence="1">
    <location>
        <begin position="136"/>
        <end position="154"/>
    </location>
</feature>
<dbReference type="EMBL" id="AMFJ01034027">
    <property type="protein sequence ID" value="EKD30505.1"/>
    <property type="molecule type" value="Genomic_DNA"/>
</dbReference>
<dbReference type="AlphaFoldDB" id="K1XJG1"/>
<accession>K1XJG1</accession>
<feature type="transmembrane region" description="Helical" evidence="1">
    <location>
        <begin position="83"/>
        <end position="100"/>
    </location>
</feature>
<comment type="caution">
    <text evidence="2">The sequence shown here is derived from an EMBL/GenBank/DDBJ whole genome shotgun (WGS) entry which is preliminary data.</text>
</comment>
<reference evidence="2" key="1">
    <citation type="journal article" date="2012" name="Science">
        <title>Fermentation, hydrogen, and sulfur metabolism in multiple uncultivated bacterial phyla.</title>
        <authorList>
            <person name="Wrighton K.C."/>
            <person name="Thomas B.C."/>
            <person name="Sharon I."/>
            <person name="Miller C.S."/>
            <person name="Castelle C.J."/>
            <person name="VerBerkmoes N.C."/>
            <person name="Wilkins M.J."/>
            <person name="Hettich R.L."/>
            <person name="Lipton M.S."/>
            <person name="Williams K.H."/>
            <person name="Long P.E."/>
            <person name="Banfield J.F."/>
        </authorList>
    </citation>
    <scope>NUCLEOTIDE SEQUENCE [LARGE SCALE GENOMIC DNA]</scope>
</reference>